<gene>
    <name evidence="1" type="ORF">Lalb_Chr13g0296141</name>
</gene>
<organism evidence="1 2">
    <name type="scientific">Lupinus albus</name>
    <name type="common">White lupine</name>
    <name type="synonym">Lupinus termis</name>
    <dbReference type="NCBI Taxonomy" id="3870"/>
    <lineage>
        <taxon>Eukaryota</taxon>
        <taxon>Viridiplantae</taxon>
        <taxon>Streptophyta</taxon>
        <taxon>Embryophyta</taxon>
        <taxon>Tracheophyta</taxon>
        <taxon>Spermatophyta</taxon>
        <taxon>Magnoliopsida</taxon>
        <taxon>eudicotyledons</taxon>
        <taxon>Gunneridae</taxon>
        <taxon>Pentapetalae</taxon>
        <taxon>rosids</taxon>
        <taxon>fabids</taxon>
        <taxon>Fabales</taxon>
        <taxon>Fabaceae</taxon>
        <taxon>Papilionoideae</taxon>
        <taxon>50 kb inversion clade</taxon>
        <taxon>genistoids sensu lato</taxon>
        <taxon>core genistoids</taxon>
        <taxon>Genisteae</taxon>
        <taxon>Lupinus</taxon>
    </lineage>
</organism>
<dbReference type="EMBL" id="WOCE01000013">
    <property type="protein sequence ID" value="KAE9601281.1"/>
    <property type="molecule type" value="Genomic_DNA"/>
</dbReference>
<comment type="caution">
    <text evidence="1">The sequence shown here is derived from an EMBL/GenBank/DDBJ whole genome shotgun (WGS) entry which is preliminary data.</text>
</comment>
<reference evidence="2" key="1">
    <citation type="journal article" date="2020" name="Nat. Commun.">
        <title>Genome sequence of the cluster root forming white lupin.</title>
        <authorList>
            <person name="Hufnagel B."/>
            <person name="Marques A."/>
            <person name="Soriano A."/>
            <person name="Marques L."/>
            <person name="Divol F."/>
            <person name="Doumas P."/>
            <person name="Sallet E."/>
            <person name="Mancinotti D."/>
            <person name="Carrere S."/>
            <person name="Marande W."/>
            <person name="Arribat S."/>
            <person name="Keller J."/>
            <person name="Huneau C."/>
            <person name="Blein T."/>
            <person name="Aime D."/>
            <person name="Laguerre M."/>
            <person name="Taylor J."/>
            <person name="Schubert V."/>
            <person name="Nelson M."/>
            <person name="Geu-Flores F."/>
            <person name="Crespi M."/>
            <person name="Gallardo-Guerrero K."/>
            <person name="Delaux P.-M."/>
            <person name="Salse J."/>
            <person name="Berges H."/>
            <person name="Guyot R."/>
            <person name="Gouzy J."/>
            <person name="Peret B."/>
        </authorList>
    </citation>
    <scope>NUCLEOTIDE SEQUENCE [LARGE SCALE GENOMIC DNA]</scope>
    <source>
        <strain evidence="2">cv. Amiga</strain>
    </source>
</reference>
<evidence type="ECO:0000313" key="2">
    <source>
        <dbReference type="Proteomes" id="UP000447434"/>
    </source>
</evidence>
<name>A0A6A4PI99_LUPAL</name>
<protein>
    <submittedName>
        <fullName evidence="1">Uncharacterized protein</fullName>
    </submittedName>
</protein>
<accession>A0A6A4PI99</accession>
<evidence type="ECO:0000313" key="1">
    <source>
        <dbReference type="EMBL" id="KAE9601281.1"/>
    </source>
</evidence>
<keyword evidence="2" id="KW-1185">Reference proteome</keyword>
<dbReference type="Proteomes" id="UP000447434">
    <property type="component" value="Chromosome 13"/>
</dbReference>
<dbReference type="AlphaFoldDB" id="A0A6A4PI99"/>
<proteinExistence type="predicted"/>
<sequence length="89" mass="9933">MFDHISIANTLIPAYAKCGDLCFAEIVFDYIGSCLRSVVSICFHHLRNLKHPTHPIAIPTSNLIHTLYALDGLTSHSKGQILTYSEETF</sequence>